<dbReference type="RefSeq" id="WP_182220062.1">
    <property type="nucleotide sequence ID" value="NZ_JACEZS010000022.1"/>
</dbReference>
<feature type="domain" description="YCII-related" evidence="2">
    <location>
        <begin position="138"/>
        <end position="219"/>
    </location>
</feature>
<evidence type="ECO:0000313" key="4">
    <source>
        <dbReference type="Proteomes" id="UP000566711"/>
    </source>
</evidence>
<dbReference type="SUPFAM" id="SSF54909">
    <property type="entry name" value="Dimeric alpha+beta barrel"/>
    <property type="match status" value="2"/>
</dbReference>
<comment type="similarity">
    <text evidence="1">Belongs to the YciI family.</text>
</comment>
<gene>
    <name evidence="3" type="ORF">H3H36_21140</name>
</gene>
<dbReference type="EMBL" id="JACEZS010000022">
    <property type="protein sequence ID" value="MBA5607866.1"/>
    <property type="molecule type" value="Genomic_DNA"/>
</dbReference>
<dbReference type="PANTHER" id="PTHR35174:SF4">
    <property type="entry name" value="BLL7163 PROTEIN"/>
    <property type="match status" value="1"/>
</dbReference>
<dbReference type="AlphaFoldDB" id="A0A7W2I8T7"/>
<dbReference type="PANTHER" id="PTHR35174">
    <property type="entry name" value="BLL7171 PROTEIN-RELATED"/>
    <property type="match status" value="1"/>
</dbReference>
<name>A0A7W2I8T7_9BURK</name>
<dbReference type="InterPro" id="IPR005545">
    <property type="entry name" value="YCII"/>
</dbReference>
<proteinExistence type="inferred from homology"/>
<dbReference type="Proteomes" id="UP000566711">
    <property type="component" value="Unassembled WGS sequence"/>
</dbReference>
<evidence type="ECO:0000259" key="2">
    <source>
        <dbReference type="Pfam" id="PF03795"/>
    </source>
</evidence>
<reference evidence="3 4" key="1">
    <citation type="submission" date="2020-07" db="EMBL/GenBank/DDBJ databases">
        <title>Novel species isolated from subtropical streams in China.</title>
        <authorList>
            <person name="Lu H."/>
        </authorList>
    </citation>
    <scope>NUCLEOTIDE SEQUENCE [LARGE SCALE GENOMIC DNA]</scope>
    <source>
        <strain evidence="3 4">FT3S</strain>
    </source>
</reference>
<dbReference type="Pfam" id="PF03795">
    <property type="entry name" value="YCII"/>
    <property type="match status" value="1"/>
</dbReference>
<sequence>MAYMVMRRGDGAVPSSGPLPVPGITLRDGADAVRLLRRNGQWRVEPGPFPPSELVDAFALLDAASLPDAIAQVRAWPAGDGDTVYELREAGCAGGCAGFDERGTVGGNVPRRDPRLTRYVFFIRADASLERDFVPPPEIIAAMNRHNEQGVRDGVLLAGEGLKSSARGARVRLAAGASTVVDGPFTEVKELIAGYWMLQAGSPEAALACMRHYPYPGEGDVTLEMRQVREPAAAQGGPPVR</sequence>
<organism evidence="3 4">
    <name type="scientific">Rugamonas fusca</name>
    <dbReference type="NCBI Taxonomy" id="2758568"/>
    <lineage>
        <taxon>Bacteria</taxon>
        <taxon>Pseudomonadati</taxon>
        <taxon>Pseudomonadota</taxon>
        <taxon>Betaproteobacteria</taxon>
        <taxon>Burkholderiales</taxon>
        <taxon>Oxalobacteraceae</taxon>
        <taxon>Telluria group</taxon>
        <taxon>Rugamonas</taxon>
    </lineage>
</organism>
<evidence type="ECO:0000313" key="3">
    <source>
        <dbReference type="EMBL" id="MBA5607866.1"/>
    </source>
</evidence>
<accession>A0A7W2I8T7</accession>
<evidence type="ECO:0000256" key="1">
    <source>
        <dbReference type="ARBA" id="ARBA00007689"/>
    </source>
</evidence>
<dbReference type="InterPro" id="IPR011008">
    <property type="entry name" value="Dimeric_a/b-barrel"/>
</dbReference>
<keyword evidence="4" id="KW-1185">Reference proteome</keyword>
<dbReference type="Gene3D" id="3.30.70.1060">
    <property type="entry name" value="Dimeric alpha+beta barrel"/>
    <property type="match status" value="2"/>
</dbReference>
<protein>
    <recommendedName>
        <fullName evidence="2">YCII-related domain-containing protein</fullName>
    </recommendedName>
</protein>
<comment type="caution">
    <text evidence="3">The sequence shown here is derived from an EMBL/GenBank/DDBJ whole genome shotgun (WGS) entry which is preliminary data.</text>
</comment>